<feature type="transmembrane region" description="Helical" evidence="1">
    <location>
        <begin position="153"/>
        <end position="175"/>
    </location>
</feature>
<dbReference type="InterPro" id="IPR000326">
    <property type="entry name" value="PAP2/HPO"/>
</dbReference>
<feature type="transmembrane region" description="Helical" evidence="1">
    <location>
        <begin position="58"/>
        <end position="77"/>
    </location>
</feature>
<keyword evidence="1" id="KW-0472">Membrane</keyword>
<reference evidence="3" key="1">
    <citation type="submission" date="2020-02" db="EMBL/GenBank/DDBJ databases">
        <authorList>
            <person name="Meier V. D."/>
        </authorList>
    </citation>
    <scope>NUCLEOTIDE SEQUENCE</scope>
    <source>
        <strain evidence="3">AVDCRST_MAG67</strain>
    </source>
</reference>
<dbReference type="InterPro" id="IPR036938">
    <property type="entry name" value="PAP2/HPO_sf"/>
</dbReference>
<gene>
    <name evidence="3" type="ORF">AVDCRST_MAG67-3559</name>
</gene>
<protein>
    <recommendedName>
        <fullName evidence="2">Phosphatidic acid phosphatase type 2/haloperoxidase domain-containing protein</fullName>
    </recommendedName>
</protein>
<feature type="domain" description="Phosphatidic acid phosphatase type 2/haloperoxidase" evidence="2">
    <location>
        <begin position="84"/>
        <end position="195"/>
    </location>
</feature>
<feature type="transmembrane region" description="Helical" evidence="1">
    <location>
        <begin position="84"/>
        <end position="104"/>
    </location>
</feature>
<evidence type="ECO:0000256" key="1">
    <source>
        <dbReference type="SAM" id="Phobius"/>
    </source>
</evidence>
<dbReference type="PROSITE" id="PS51257">
    <property type="entry name" value="PROKAR_LIPOPROTEIN"/>
    <property type="match status" value="1"/>
</dbReference>
<feature type="transmembrane region" description="Helical" evidence="1">
    <location>
        <begin position="124"/>
        <end position="146"/>
    </location>
</feature>
<name>A0A6J4TJL2_9ACTN</name>
<accession>A0A6J4TJL2</accession>
<proteinExistence type="predicted"/>
<keyword evidence="1" id="KW-1133">Transmembrane helix</keyword>
<feature type="transmembrane region" description="Helical" evidence="1">
    <location>
        <begin position="222"/>
        <end position="242"/>
    </location>
</feature>
<dbReference type="Gene3D" id="1.20.144.10">
    <property type="entry name" value="Phosphatidic acid phosphatase type 2/haloperoxidase"/>
    <property type="match status" value="1"/>
</dbReference>
<dbReference type="EMBL" id="CADCVQ010000151">
    <property type="protein sequence ID" value="CAA9525031.1"/>
    <property type="molecule type" value="Genomic_DNA"/>
</dbReference>
<dbReference type="SMART" id="SM00014">
    <property type="entry name" value="acidPPc"/>
    <property type="match status" value="1"/>
</dbReference>
<feature type="transmembrane region" description="Helical" evidence="1">
    <location>
        <begin position="181"/>
        <end position="201"/>
    </location>
</feature>
<evidence type="ECO:0000313" key="3">
    <source>
        <dbReference type="EMBL" id="CAA9525031.1"/>
    </source>
</evidence>
<dbReference type="AlphaFoldDB" id="A0A6J4TJL2"/>
<evidence type="ECO:0000259" key="2">
    <source>
        <dbReference type="SMART" id="SM00014"/>
    </source>
</evidence>
<dbReference type="Pfam" id="PF01569">
    <property type="entry name" value="PAP2"/>
    <property type="match status" value="1"/>
</dbReference>
<organism evidence="3">
    <name type="scientific">uncultured Solirubrobacteraceae bacterium</name>
    <dbReference type="NCBI Taxonomy" id="1162706"/>
    <lineage>
        <taxon>Bacteria</taxon>
        <taxon>Bacillati</taxon>
        <taxon>Actinomycetota</taxon>
        <taxon>Thermoleophilia</taxon>
        <taxon>Solirubrobacterales</taxon>
        <taxon>Solirubrobacteraceae</taxon>
        <taxon>environmental samples</taxon>
    </lineage>
</organism>
<dbReference type="SUPFAM" id="SSF48317">
    <property type="entry name" value="Acid phosphatase/Vanadium-dependent haloperoxidase"/>
    <property type="match status" value="1"/>
</dbReference>
<feature type="transmembrane region" description="Helical" evidence="1">
    <location>
        <begin position="254"/>
        <end position="277"/>
    </location>
</feature>
<sequence>MSRRPLFLLMLALASACGACVVWVAAFHVAGLRALDAGAMQAFTGVAVPPLAPSIRGVAVLADPTWFLGGCALLTVVAALRRRWLMAAVVPAILLSANVTTQLLKPALADPRALELRGVQMIYHGSWPSGHSTASMSLALCFVLVVGPRLRPLAAVIGAGYAIAVGYALVALGYHLPSDVFGGYLVAATFTLVGAAVLATLEERAPARAVRERVAPAISAPALAAVLALLLACGASAAVLGAPGMTLSALQHPTAVAAGVAIAALGLALTTGLAVALRR</sequence>
<keyword evidence="1" id="KW-0812">Transmembrane</keyword>